<protein>
    <recommendedName>
        <fullName evidence="13">Ferritin</fullName>
    </recommendedName>
</protein>
<evidence type="ECO:0000256" key="6">
    <source>
        <dbReference type="ARBA" id="ARBA00023004"/>
    </source>
</evidence>
<evidence type="ECO:0000256" key="5">
    <source>
        <dbReference type="ARBA" id="ARBA00022723"/>
    </source>
</evidence>
<evidence type="ECO:0000256" key="3">
    <source>
        <dbReference type="ARBA" id="ARBA00022434"/>
    </source>
</evidence>
<organism evidence="15 16">
    <name type="scientific">Balaenoptera musculus</name>
    <name type="common">Blue whale</name>
    <dbReference type="NCBI Taxonomy" id="9771"/>
    <lineage>
        <taxon>Eukaryota</taxon>
        <taxon>Metazoa</taxon>
        <taxon>Chordata</taxon>
        <taxon>Craniata</taxon>
        <taxon>Vertebrata</taxon>
        <taxon>Euteleostomi</taxon>
        <taxon>Mammalia</taxon>
        <taxon>Eutheria</taxon>
        <taxon>Laurasiatheria</taxon>
        <taxon>Artiodactyla</taxon>
        <taxon>Whippomorpha</taxon>
        <taxon>Cetacea</taxon>
        <taxon>Mysticeti</taxon>
        <taxon>Balaenopteridae</taxon>
        <taxon>Balaenoptera</taxon>
    </lineage>
</organism>
<dbReference type="OrthoDB" id="186462at2759"/>
<dbReference type="Gene3D" id="1.20.1260.10">
    <property type="match status" value="1"/>
</dbReference>
<dbReference type="PROSITE" id="PS50905">
    <property type="entry name" value="FERRITIN_LIKE"/>
    <property type="match status" value="1"/>
</dbReference>
<comment type="similarity">
    <text evidence="2 13">Belongs to the ferritin family.</text>
</comment>
<dbReference type="FunFam" id="1.20.1260.10:FF:000009">
    <property type="entry name" value="Ferritin light chain"/>
    <property type="match status" value="1"/>
</dbReference>
<dbReference type="Pfam" id="PF00210">
    <property type="entry name" value="Ferritin"/>
    <property type="match status" value="1"/>
</dbReference>
<feature type="binding site" evidence="12">
    <location>
        <position position="138"/>
    </location>
    <ligand>
        <name>Fe cation</name>
        <dbReference type="ChEBI" id="CHEBI:24875"/>
        <label>1</label>
    </ligand>
</feature>
<dbReference type="Proteomes" id="UP000694857">
    <property type="component" value="Chromosome 3"/>
</dbReference>
<sequence>MSSQVRQNYSTQVEAAINRLVNMHLRASYTSLSLGFDFDHDDVALEGVGHFFLEMAEEKHEGTQRLLKMQTQRHGSALFQDVQKPSQDEWGKTQDAREAAIVMEKSLNQVLLDLHALHSAHADPQLCDFLESCSLEEQVKLIKKMATT</sequence>
<evidence type="ECO:0000313" key="16">
    <source>
        <dbReference type="RefSeq" id="XP_036704296.1"/>
    </source>
</evidence>
<dbReference type="GO" id="GO:0031410">
    <property type="term" value="C:cytoplasmic vesicle"/>
    <property type="evidence" value="ECO:0007669"/>
    <property type="project" value="UniProtKB-KW"/>
</dbReference>
<keyword evidence="3 13" id="KW-0409">Iron storage</keyword>
<evidence type="ECO:0000256" key="7">
    <source>
        <dbReference type="ARBA" id="ARBA00023228"/>
    </source>
</evidence>
<evidence type="ECO:0000313" key="15">
    <source>
        <dbReference type="Proteomes" id="UP000694857"/>
    </source>
</evidence>
<keyword evidence="15" id="KW-1185">Reference proteome</keyword>
<accession>A0A8B8X468</accession>
<dbReference type="InterPro" id="IPR008331">
    <property type="entry name" value="Ferritin_DPS_dom"/>
</dbReference>
<evidence type="ECO:0000256" key="2">
    <source>
        <dbReference type="ARBA" id="ARBA00007513"/>
    </source>
</evidence>
<dbReference type="InterPro" id="IPR012347">
    <property type="entry name" value="Ferritin-like"/>
</dbReference>
<dbReference type="GO" id="GO:0008199">
    <property type="term" value="F:ferric iron binding"/>
    <property type="evidence" value="ECO:0007669"/>
    <property type="project" value="InterPro"/>
</dbReference>
<dbReference type="PANTHER" id="PTHR11431:SF47">
    <property type="entry name" value="FERRITIN LIGHT CHAIN"/>
    <property type="match status" value="1"/>
</dbReference>
<dbReference type="InterPro" id="IPR001519">
    <property type="entry name" value="Ferritin"/>
</dbReference>
<dbReference type="InterPro" id="IPR009078">
    <property type="entry name" value="Ferritin-like_SF"/>
</dbReference>
<proteinExistence type="inferred from homology"/>
<evidence type="ECO:0000256" key="8">
    <source>
        <dbReference type="ARBA" id="ARBA00023329"/>
    </source>
</evidence>
<evidence type="ECO:0000256" key="9">
    <source>
        <dbReference type="ARBA" id="ARBA00044942"/>
    </source>
</evidence>
<keyword evidence="4" id="KW-0963">Cytoplasm</keyword>
<dbReference type="InterPro" id="IPR009040">
    <property type="entry name" value="Ferritin-like_diiron"/>
</dbReference>
<evidence type="ECO:0000256" key="13">
    <source>
        <dbReference type="RuleBase" id="RU361145"/>
    </source>
</evidence>
<comment type="function">
    <text evidence="10">Stores iron in a soluble, non-toxic, readily available form. Important for iron homeostasis. Iron is taken up in the ferrous form and deposited as ferric hydroxides after oxidation. Also plays a role in delivery of iron to cells. Mediates iron uptake in capsule cells of the developing kidney. Delivery to lysosomes by the cargo receptor NCOA4 for autophagic degradation and release or iron.</text>
</comment>
<dbReference type="GO" id="GO:0008198">
    <property type="term" value="F:ferrous iron binding"/>
    <property type="evidence" value="ECO:0007669"/>
    <property type="project" value="TreeGrafter"/>
</dbReference>
<keyword evidence="6 12" id="KW-0408">Iron</keyword>
<dbReference type="PANTHER" id="PTHR11431">
    <property type="entry name" value="FERRITIN"/>
    <property type="match status" value="1"/>
</dbReference>
<dbReference type="GeneID" id="118893159"/>
<dbReference type="KEGG" id="bmus:118893159"/>
<evidence type="ECO:0000256" key="1">
    <source>
        <dbReference type="ARBA" id="ARBA00004496"/>
    </source>
</evidence>
<feature type="binding site" evidence="12">
    <location>
        <position position="104"/>
    </location>
    <ligand>
        <name>Fe cation</name>
        <dbReference type="ChEBI" id="CHEBI:24875"/>
        <label>1</label>
    </ligand>
</feature>
<evidence type="ECO:0000256" key="4">
    <source>
        <dbReference type="ARBA" id="ARBA00022490"/>
    </source>
</evidence>
<name>A0A8B8X468_BALMU</name>
<evidence type="ECO:0000256" key="10">
    <source>
        <dbReference type="ARBA" id="ARBA00045578"/>
    </source>
</evidence>
<dbReference type="GO" id="GO:0006879">
    <property type="term" value="P:intracellular iron ion homeostasis"/>
    <property type="evidence" value="ECO:0007669"/>
    <property type="project" value="UniProtKB-KW"/>
</dbReference>
<keyword evidence="7" id="KW-0458">Lysosome</keyword>
<evidence type="ECO:0000259" key="14">
    <source>
        <dbReference type="PROSITE" id="PS50905"/>
    </source>
</evidence>
<keyword evidence="8" id="KW-0968">Cytoplasmic vesicle</keyword>
<dbReference type="GO" id="GO:0044754">
    <property type="term" value="C:autolysosome"/>
    <property type="evidence" value="ECO:0007669"/>
    <property type="project" value="UniProtKB-SubCell"/>
</dbReference>
<keyword evidence="5 12" id="KW-0479">Metal-binding</keyword>
<dbReference type="GO" id="GO:0006826">
    <property type="term" value="P:iron ion transport"/>
    <property type="evidence" value="ECO:0007669"/>
    <property type="project" value="InterPro"/>
</dbReference>
<comment type="subcellular location">
    <subcellularLocation>
        <location evidence="9">Autolysosome</location>
    </subcellularLocation>
    <subcellularLocation>
        <location evidence="1">Cytoplasm</location>
    </subcellularLocation>
</comment>
<gene>
    <name evidence="16" type="primary">LOC118893159</name>
</gene>
<evidence type="ECO:0000256" key="11">
    <source>
        <dbReference type="ARBA" id="ARBA00047045"/>
    </source>
</evidence>
<feature type="domain" description="Ferritin-like diiron" evidence="14">
    <location>
        <begin position="7"/>
        <end position="148"/>
    </location>
</feature>
<dbReference type="SUPFAM" id="SSF47240">
    <property type="entry name" value="Ferritin-like"/>
    <property type="match status" value="1"/>
</dbReference>
<comment type="subunit">
    <text evidence="11">Oligomer of 24 subunits. There are two types of subunits: L (light) chain and H (heavy) chain. The major chain can be light or heavy, depending on the species and tissue type. The functional molecule forms a roughly spherical shell with a diameter of 12 nm and contains a central cavity into which the insoluble mineral iron core is deposited. Interacts with NCOA4.</text>
</comment>
<evidence type="ECO:0000256" key="12">
    <source>
        <dbReference type="PIRSR" id="PIRSR601519-1"/>
    </source>
</evidence>
<dbReference type="AlphaFoldDB" id="A0A8B8X468"/>
<dbReference type="RefSeq" id="XP_036704296.1">
    <property type="nucleotide sequence ID" value="XM_036848401.1"/>
</dbReference>
<reference evidence="16" key="1">
    <citation type="submission" date="2025-08" db="UniProtKB">
        <authorList>
            <consortium name="RefSeq"/>
        </authorList>
    </citation>
    <scope>IDENTIFICATION</scope>
    <source>
        <tissue evidence="16">Epidermis and Blubber</tissue>
    </source>
</reference>